<dbReference type="PROSITE" id="PS01162">
    <property type="entry name" value="QOR_ZETA_CRYSTAL"/>
    <property type="match status" value="1"/>
</dbReference>
<dbReference type="AlphaFoldDB" id="A0A1M7H7X2"/>
<accession>A0A1M7H7X2</accession>
<evidence type="ECO:0000313" key="4">
    <source>
        <dbReference type="Proteomes" id="UP000184111"/>
    </source>
</evidence>
<dbReference type="Proteomes" id="UP000184111">
    <property type="component" value="Unassembled WGS sequence"/>
</dbReference>
<dbReference type="InterPro" id="IPR002364">
    <property type="entry name" value="Quin_OxRdtase/zeta-crystal_CS"/>
</dbReference>
<dbReference type="Gene3D" id="3.90.180.10">
    <property type="entry name" value="Medium-chain alcohol dehydrogenases, catalytic domain"/>
    <property type="match status" value="1"/>
</dbReference>
<dbReference type="SUPFAM" id="SSF51735">
    <property type="entry name" value="NAD(P)-binding Rossmann-fold domains"/>
    <property type="match status" value="1"/>
</dbReference>
<dbReference type="PANTHER" id="PTHR11695">
    <property type="entry name" value="ALCOHOL DEHYDROGENASE RELATED"/>
    <property type="match status" value="1"/>
</dbReference>
<feature type="domain" description="Enoyl reductase (ER)" evidence="2">
    <location>
        <begin position="10"/>
        <end position="311"/>
    </location>
</feature>
<dbReference type="GO" id="GO:0008270">
    <property type="term" value="F:zinc ion binding"/>
    <property type="evidence" value="ECO:0007669"/>
    <property type="project" value="InterPro"/>
</dbReference>
<evidence type="ECO:0000256" key="1">
    <source>
        <dbReference type="ARBA" id="ARBA00023002"/>
    </source>
</evidence>
<keyword evidence="4" id="KW-1185">Reference proteome</keyword>
<dbReference type="InterPro" id="IPR013154">
    <property type="entry name" value="ADH-like_N"/>
</dbReference>
<dbReference type="SMART" id="SM00829">
    <property type="entry name" value="PKS_ER"/>
    <property type="match status" value="1"/>
</dbReference>
<dbReference type="STRING" id="310782.SAMN05216499_109184"/>
<evidence type="ECO:0000259" key="2">
    <source>
        <dbReference type="SMART" id="SM00829"/>
    </source>
</evidence>
<dbReference type="InterPro" id="IPR020843">
    <property type="entry name" value="ER"/>
</dbReference>
<sequence>MRAITQKSFGGPDVLELVDDAPEPAPGPTHVLVRVRATSVNPVELFIRSGDFPMLGEPPFVLGWDVSGVVEQVDPGVHRFEVGDEVYGLPYFPGAAGANAEYLVAPARQLARKPAGISHEEAAALPLVGLTAWHALVEIAQLRAGQRVLIHGAGGGLGHVAVQLAKHLGAEVIGTASAAKHDFLRGLGADQLIDYRSQDYSEVLRDAPVDVVLETLGGGNAERSFGVLRQGGVLVTAVERLSTTLPELAEKSGVRFAAVGVEPDAAGLEALADLVEAGKLRVHLQQTFPLEKLAEAHRILAAGGVQGKIAITV</sequence>
<dbReference type="InterPro" id="IPR036291">
    <property type="entry name" value="NAD(P)-bd_dom_sf"/>
</dbReference>
<name>A0A1M7H7X2_9ACTN</name>
<dbReference type="RefSeq" id="WP_073499021.1">
    <property type="nucleotide sequence ID" value="NZ_FRBI01000009.1"/>
</dbReference>
<evidence type="ECO:0000313" key="3">
    <source>
        <dbReference type="EMBL" id="SHM24473.1"/>
    </source>
</evidence>
<dbReference type="InterPro" id="IPR050700">
    <property type="entry name" value="YIM1/Zinc_Alcohol_DH_Fams"/>
</dbReference>
<reference evidence="3 4" key="1">
    <citation type="submission" date="2016-11" db="EMBL/GenBank/DDBJ databases">
        <authorList>
            <person name="Jaros S."/>
            <person name="Januszkiewicz K."/>
            <person name="Wedrychowicz H."/>
        </authorList>
    </citation>
    <scope>NUCLEOTIDE SEQUENCE [LARGE SCALE GENOMIC DNA]</scope>
    <source>
        <strain evidence="3 4">CGMCC 4.2025</strain>
    </source>
</reference>
<dbReference type="PANTHER" id="PTHR11695:SF294">
    <property type="entry name" value="RETICULON-4-INTERACTING PROTEIN 1, MITOCHONDRIAL"/>
    <property type="match status" value="1"/>
</dbReference>
<dbReference type="SUPFAM" id="SSF50129">
    <property type="entry name" value="GroES-like"/>
    <property type="match status" value="1"/>
</dbReference>
<dbReference type="EMBL" id="FRBI01000009">
    <property type="protein sequence ID" value="SHM24473.1"/>
    <property type="molecule type" value="Genomic_DNA"/>
</dbReference>
<dbReference type="Gene3D" id="3.40.50.720">
    <property type="entry name" value="NAD(P)-binding Rossmann-like Domain"/>
    <property type="match status" value="1"/>
</dbReference>
<dbReference type="Pfam" id="PF13602">
    <property type="entry name" value="ADH_zinc_N_2"/>
    <property type="match status" value="1"/>
</dbReference>
<protein>
    <submittedName>
        <fullName evidence="3">NADPH:quinone reductase</fullName>
    </submittedName>
</protein>
<proteinExistence type="predicted"/>
<keyword evidence="1" id="KW-0560">Oxidoreductase</keyword>
<dbReference type="OrthoDB" id="3727682at2"/>
<dbReference type="InterPro" id="IPR011032">
    <property type="entry name" value="GroES-like_sf"/>
</dbReference>
<organism evidence="3 4">
    <name type="scientific">Actinacidiphila paucisporea</name>
    <dbReference type="NCBI Taxonomy" id="310782"/>
    <lineage>
        <taxon>Bacteria</taxon>
        <taxon>Bacillati</taxon>
        <taxon>Actinomycetota</taxon>
        <taxon>Actinomycetes</taxon>
        <taxon>Kitasatosporales</taxon>
        <taxon>Streptomycetaceae</taxon>
        <taxon>Actinacidiphila</taxon>
    </lineage>
</organism>
<dbReference type="GO" id="GO:0016491">
    <property type="term" value="F:oxidoreductase activity"/>
    <property type="evidence" value="ECO:0007669"/>
    <property type="project" value="UniProtKB-KW"/>
</dbReference>
<dbReference type="CDD" id="cd05289">
    <property type="entry name" value="MDR_like_2"/>
    <property type="match status" value="1"/>
</dbReference>
<dbReference type="Pfam" id="PF08240">
    <property type="entry name" value="ADH_N"/>
    <property type="match status" value="1"/>
</dbReference>
<gene>
    <name evidence="3" type="ORF">SAMN05216499_109184</name>
</gene>